<keyword evidence="2" id="KW-1185">Reference proteome</keyword>
<dbReference type="AlphaFoldDB" id="A0A9N9XJ42"/>
<name>A0A9N9XJ42_PHYSR</name>
<evidence type="ECO:0000313" key="1">
    <source>
        <dbReference type="EMBL" id="CAG9855896.1"/>
    </source>
</evidence>
<sequence length="89" mass="9772">MSCSCGGKCAGRCLASPPHNKPPGCCGVPCLPIAPRYNMRDRERELWSLGTGKFLSHSEDLENGLHSLQLERLDALICIEGEKELEKFA</sequence>
<protein>
    <submittedName>
        <fullName evidence="1">Uncharacterized protein</fullName>
    </submittedName>
</protein>
<accession>A0A9N9XJ42</accession>
<organism evidence="1 2">
    <name type="scientific">Phyllotreta striolata</name>
    <name type="common">Striped flea beetle</name>
    <name type="synonym">Crioceris striolata</name>
    <dbReference type="NCBI Taxonomy" id="444603"/>
    <lineage>
        <taxon>Eukaryota</taxon>
        <taxon>Metazoa</taxon>
        <taxon>Ecdysozoa</taxon>
        <taxon>Arthropoda</taxon>
        <taxon>Hexapoda</taxon>
        <taxon>Insecta</taxon>
        <taxon>Pterygota</taxon>
        <taxon>Neoptera</taxon>
        <taxon>Endopterygota</taxon>
        <taxon>Coleoptera</taxon>
        <taxon>Polyphaga</taxon>
        <taxon>Cucujiformia</taxon>
        <taxon>Chrysomeloidea</taxon>
        <taxon>Chrysomelidae</taxon>
        <taxon>Galerucinae</taxon>
        <taxon>Alticini</taxon>
        <taxon>Phyllotreta</taxon>
    </lineage>
</organism>
<evidence type="ECO:0000313" key="2">
    <source>
        <dbReference type="Proteomes" id="UP001153712"/>
    </source>
</evidence>
<dbReference type="Proteomes" id="UP001153712">
    <property type="component" value="Chromosome 11"/>
</dbReference>
<dbReference type="EMBL" id="OU900104">
    <property type="protein sequence ID" value="CAG9855896.1"/>
    <property type="molecule type" value="Genomic_DNA"/>
</dbReference>
<gene>
    <name evidence="1" type="ORF">PHYEVI_LOCUS2331</name>
</gene>
<reference evidence="1" key="1">
    <citation type="submission" date="2022-01" db="EMBL/GenBank/DDBJ databases">
        <authorList>
            <person name="King R."/>
        </authorList>
    </citation>
    <scope>NUCLEOTIDE SEQUENCE</scope>
</reference>
<dbReference type="OrthoDB" id="10424784at2759"/>
<proteinExistence type="predicted"/>